<feature type="transmembrane region" description="Helical" evidence="1">
    <location>
        <begin position="12"/>
        <end position="27"/>
    </location>
</feature>
<dbReference type="EMBL" id="JAMYJR010000002">
    <property type="protein sequence ID" value="MCO8269506.1"/>
    <property type="molecule type" value="Genomic_DNA"/>
</dbReference>
<dbReference type="RefSeq" id="WP_253235650.1">
    <property type="nucleotide sequence ID" value="NZ_JAMYJR010000002.1"/>
</dbReference>
<keyword evidence="1" id="KW-0472">Membrane</keyword>
<name>A0ABT1DFA4_9ACTN</name>
<dbReference type="Proteomes" id="UP001523369">
    <property type="component" value="Unassembled WGS sequence"/>
</dbReference>
<proteinExistence type="predicted"/>
<comment type="caution">
    <text evidence="2">The sequence shown here is derived from an EMBL/GenBank/DDBJ whole genome shotgun (WGS) entry which is preliminary data.</text>
</comment>
<keyword evidence="3" id="KW-1185">Reference proteome</keyword>
<reference evidence="2 3" key="1">
    <citation type="submission" date="2022-06" db="EMBL/GenBank/DDBJ databases">
        <title>New Species of the Genus Actinoplanes, ActinopZanes ferrugineus.</title>
        <authorList>
            <person name="Ding P."/>
        </authorList>
    </citation>
    <scope>NUCLEOTIDE SEQUENCE [LARGE SCALE GENOMIC DNA]</scope>
    <source>
        <strain evidence="2 3">TRM88003</strain>
    </source>
</reference>
<feature type="transmembrane region" description="Helical" evidence="1">
    <location>
        <begin position="140"/>
        <end position="161"/>
    </location>
</feature>
<feature type="transmembrane region" description="Helical" evidence="1">
    <location>
        <begin position="69"/>
        <end position="102"/>
    </location>
</feature>
<protein>
    <submittedName>
        <fullName evidence="2">Uncharacterized protein</fullName>
    </submittedName>
</protein>
<sequence length="302" mass="32014">MPWINDPIRRALGGRVILTLVVLGLWWHSDPPYGSTSTWLGWALAWPVITALTLVIPRAGTFALLGDGLLLGAAAWAMGGLLSATGFLIILHAVAVTLFVSYRTGVRLAFWHGLVAMLLINAVTLGLLADNGSWTWSGAWPFFVVLWVAVLSAACCAAMRMPGTVMPNEPAAAVAALAEFGMGELSGRRAAVLAYGNGSGLTALIDANGKRHFDRTGPESEPGPQSAVRRARESGYLLLRELDDRTDEWFASALPGARNVVVVPLAPGRMLGALVVEVGGDRVERRAVENVTRAAQTVGAAR</sequence>
<evidence type="ECO:0000313" key="2">
    <source>
        <dbReference type="EMBL" id="MCO8269506.1"/>
    </source>
</evidence>
<evidence type="ECO:0000256" key="1">
    <source>
        <dbReference type="SAM" id="Phobius"/>
    </source>
</evidence>
<organism evidence="2 3">
    <name type="scientific">Paractinoplanes aksuensis</name>
    <dbReference type="NCBI Taxonomy" id="2939490"/>
    <lineage>
        <taxon>Bacteria</taxon>
        <taxon>Bacillati</taxon>
        <taxon>Actinomycetota</taxon>
        <taxon>Actinomycetes</taxon>
        <taxon>Micromonosporales</taxon>
        <taxon>Micromonosporaceae</taxon>
        <taxon>Paractinoplanes</taxon>
    </lineage>
</organism>
<feature type="transmembrane region" description="Helical" evidence="1">
    <location>
        <begin position="108"/>
        <end position="128"/>
    </location>
</feature>
<gene>
    <name evidence="2" type="ORF">M1L60_02745</name>
</gene>
<feature type="transmembrane region" description="Helical" evidence="1">
    <location>
        <begin position="39"/>
        <end position="57"/>
    </location>
</feature>
<accession>A0ABT1DFA4</accession>
<keyword evidence="1" id="KW-0812">Transmembrane</keyword>
<keyword evidence="1" id="KW-1133">Transmembrane helix</keyword>
<evidence type="ECO:0000313" key="3">
    <source>
        <dbReference type="Proteomes" id="UP001523369"/>
    </source>
</evidence>